<evidence type="ECO:0000313" key="3">
    <source>
        <dbReference type="Proteomes" id="UP000682416"/>
    </source>
</evidence>
<keyword evidence="1" id="KW-0812">Transmembrane</keyword>
<accession>A0A975L5I9</accession>
<evidence type="ECO:0000313" key="2">
    <source>
        <dbReference type="EMBL" id="QVJ00219.1"/>
    </source>
</evidence>
<keyword evidence="3" id="KW-1185">Reference proteome</keyword>
<protein>
    <recommendedName>
        <fullName evidence="4">Integral membrane protein</fullName>
    </recommendedName>
</protein>
<reference evidence="2" key="1">
    <citation type="submission" date="2021-05" db="EMBL/GenBank/DDBJ databases">
        <authorList>
            <person name="Kaiqin L."/>
            <person name="Jian G."/>
        </authorList>
    </citation>
    <scope>NUCLEOTIDE SEQUENCE</scope>
    <source>
        <strain evidence="2">HDS5</strain>
    </source>
</reference>
<feature type="transmembrane region" description="Helical" evidence="1">
    <location>
        <begin position="97"/>
        <end position="115"/>
    </location>
</feature>
<evidence type="ECO:0000256" key="1">
    <source>
        <dbReference type="SAM" id="Phobius"/>
    </source>
</evidence>
<dbReference type="RefSeq" id="WP_378736812.1">
    <property type="nucleotide sequence ID" value="NZ_CBDRIY010000028.1"/>
</dbReference>
<feature type="transmembrane region" description="Helical" evidence="1">
    <location>
        <begin position="70"/>
        <end position="91"/>
    </location>
</feature>
<dbReference type="AlphaFoldDB" id="A0A975L5I9"/>
<sequence length="117" mass="12610">MTDNPQRHKDEIAAALRASRELGPEYDDAVAASLVERVDDTIEERVRHHVARQAGRDEARVGVASNTVRMVLALVCLGVSIPVTGIVAALVGSAMSVFMVWAGLIGFYLIAVLGLRR</sequence>
<dbReference type="KEGG" id="nec:KGD82_15530"/>
<keyword evidence="1" id="KW-0472">Membrane</keyword>
<name>A0A975L5I9_9ACTN</name>
<gene>
    <name evidence="2" type="ORF">KGD82_15530</name>
</gene>
<dbReference type="Proteomes" id="UP000682416">
    <property type="component" value="Chromosome"/>
</dbReference>
<evidence type="ECO:0008006" key="4">
    <source>
        <dbReference type="Google" id="ProtNLM"/>
    </source>
</evidence>
<dbReference type="EMBL" id="CP074402">
    <property type="protein sequence ID" value="QVJ00219.1"/>
    <property type="molecule type" value="Genomic_DNA"/>
</dbReference>
<keyword evidence="1" id="KW-1133">Transmembrane helix</keyword>
<organism evidence="2 3">
    <name type="scientific">Nocardiopsis eucommiae</name>
    <dbReference type="NCBI Taxonomy" id="2831970"/>
    <lineage>
        <taxon>Bacteria</taxon>
        <taxon>Bacillati</taxon>
        <taxon>Actinomycetota</taxon>
        <taxon>Actinomycetes</taxon>
        <taxon>Streptosporangiales</taxon>
        <taxon>Nocardiopsidaceae</taxon>
        <taxon>Nocardiopsis</taxon>
    </lineage>
</organism>
<proteinExistence type="predicted"/>